<dbReference type="InterPro" id="IPR002142">
    <property type="entry name" value="Peptidase_S49"/>
</dbReference>
<dbReference type="Proteomes" id="UP000692954">
    <property type="component" value="Unassembled WGS sequence"/>
</dbReference>
<feature type="domain" description="Peptidase S49" evidence="1">
    <location>
        <begin position="65"/>
        <end position="218"/>
    </location>
</feature>
<dbReference type="PANTHER" id="PTHR33209:SF2">
    <property type="entry name" value="CHROMOSOME UNDETERMINED SCAFFOLD_55, WHOLE GENOME SHOTGUN SEQUENCE"/>
    <property type="match status" value="1"/>
</dbReference>
<evidence type="ECO:0000313" key="3">
    <source>
        <dbReference type="Proteomes" id="UP000692954"/>
    </source>
</evidence>
<keyword evidence="3" id="KW-1185">Reference proteome</keyword>
<gene>
    <name evidence="2" type="ORF">PSON_ATCC_30995.1.T1620093</name>
</gene>
<protein>
    <recommendedName>
        <fullName evidence="1">Peptidase S49 domain-containing protein</fullName>
    </recommendedName>
</protein>
<dbReference type="EMBL" id="CAJJDN010000162">
    <property type="protein sequence ID" value="CAD8125830.1"/>
    <property type="molecule type" value="Genomic_DNA"/>
</dbReference>
<dbReference type="GO" id="GO:0006508">
    <property type="term" value="P:proteolysis"/>
    <property type="evidence" value="ECO:0007669"/>
    <property type="project" value="InterPro"/>
</dbReference>
<accession>A0A8S1RFL1</accession>
<evidence type="ECO:0000313" key="2">
    <source>
        <dbReference type="EMBL" id="CAD8125830.1"/>
    </source>
</evidence>
<dbReference type="PANTHER" id="PTHR33209">
    <property type="entry name" value="PROTEASE 4"/>
    <property type="match status" value="1"/>
</dbReference>
<reference evidence="2" key="1">
    <citation type="submission" date="2021-01" db="EMBL/GenBank/DDBJ databases">
        <authorList>
            <consortium name="Genoscope - CEA"/>
            <person name="William W."/>
        </authorList>
    </citation>
    <scope>NUCLEOTIDE SEQUENCE</scope>
</reference>
<proteinExistence type="predicted"/>
<sequence length="243" mass="28333">MNLFNRIIRINIQRPITSKLTQLIRNQLENIGLYQPKLLSVQIDCKGGSVVQAKQIQYLLQKFAQKHKIPILCFAGAQVYNSANILLSCGNKIISAQHSEIGDYNFSGQIWNISELIKKQNIDLINLSHGKYKDRLNPFQPIKEEDREWLNNININYEMELKRQLTLNYSRKFINHYEQIDCLKQVFESSILNGQQAKKLKIVDEIGTIDEYLQSQYKNMKIIEFFKPSASNLQQEIIEKLIS</sequence>
<evidence type="ECO:0000259" key="1">
    <source>
        <dbReference type="Pfam" id="PF01343"/>
    </source>
</evidence>
<organism evidence="2 3">
    <name type="scientific">Paramecium sonneborni</name>
    <dbReference type="NCBI Taxonomy" id="65129"/>
    <lineage>
        <taxon>Eukaryota</taxon>
        <taxon>Sar</taxon>
        <taxon>Alveolata</taxon>
        <taxon>Ciliophora</taxon>
        <taxon>Intramacronucleata</taxon>
        <taxon>Oligohymenophorea</taxon>
        <taxon>Peniculida</taxon>
        <taxon>Parameciidae</taxon>
        <taxon>Paramecium</taxon>
    </lineage>
</organism>
<comment type="caution">
    <text evidence="2">The sequence shown here is derived from an EMBL/GenBank/DDBJ whole genome shotgun (WGS) entry which is preliminary data.</text>
</comment>
<dbReference type="Pfam" id="PF01343">
    <property type="entry name" value="Peptidase_S49"/>
    <property type="match status" value="1"/>
</dbReference>
<dbReference type="GO" id="GO:0008233">
    <property type="term" value="F:peptidase activity"/>
    <property type="evidence" value="ECO:0007669"/>
    <property type="project" value="InterPro"/>
</dbReference>
<dbReference type="OrthoDB" id="292636at2759"/>
<dbReference type="AlphaFoldDB" id="A0A8S1RFL1"/>
<name>A0A8S1RFL1_9CILI</name>